<dbReference type="HAMAP" id="MF_00652">
    <property type="entry name" value="UPF0246"/>
    <property type="match status" value="1"/>
</dbReference>
<evidence type="ECO:0000313" key="4">
    <source>
        <dbReference type="Proteomes" id="UP000198883"/>
    </source>
</evidence>
<dbReference type="EMBL" id="JASAVS010000019">
    <property type="protein sequence ID" value="MDP8085913.1"/>
    <property type="molecule type" value="Genomic_DNA"/>
</dbReference>
<dbReference type="Proteomes" id="UP001224812">
    <property type="component" value="Unassembled WGS sequence"/>
</dbReference>
<dbReference type="PANTHER" id="PTHR30283:SF4">
    <property type="entry name" value="PEROXIDE STRESS RESISTANCE PROTEIN YAAA"/>
    <property type="match status" value="1"/>
</dbReference>
<keyword evidence="5" id="KW-1185">Reference proteome</keyword>
<sequence>MLAIISPAKTLDYKTQPPNFAKTQPQLTAYSQQLIDICKQLSPQDVASLMKISDKLATLNAVRFAEWQLEHNENNAKQALFAFKGDVYTGLDATSLTTTEIEFAQSHLAILSGLYGLLKPLDLMQPYRLEMGTKLTNPKGKNLHDFWGSVITQQVQKTLDKQGDNVLVNLASDEYFNSVKTKELKATIIKPIFLDEKKGKFKTISFYAKKARGMMVRYILKNQLTEVEKLKEFNLGGYWFDEDSSTETEWVFKRTEIEALAYKEMGSNG</sequence>
<dbReference type="AlphaFoldDB" id="A0A1H7YLT0"/>
<dbReference type="InterPro" id="IPR005583">
    <property type="entry name" value="YaaA"/>
</dbReference>
<dbReference type="PANTHER" id="PTHR30283">
    <property type="entry name" value="PEROXIDE STRESS RESPONSE PROTEIN YAAA"/>
    <property type="match status" value="1"/>
</dbReference>
<dbReference type="Pfam" id="PF03883">
    <property type="entry name" value="H2O2_YaaD"/>
    <property type="match status" value="1"/>
</dbReference>
<name>A0A1H7YLT0_9PAST</name>
<dbReference type="Proteomes" id="UP000198883">
    <property type="component" value="Unassembled WGS sequence"/>
</dbReference>
<gene>
    <name evidence="2" type="primary">yaaA</name>
    <name evidence="2" type="ORF">QJT92_08270</name>
    <name evidence="3" type="ORF">SAMN05444853_11949</name>
</gene>
<dbReference type="EMBL" id="FOBN01000019">
    <property type="protein sequence ID" value="SEM47202.1"/>
    <property type="molecule type" value="Genomic_DNA"/>
</dbReference>
<comment type="similarity">
    <text evidence="1">Belongs to the UPF0246 family.</text>
</comment>
<organism evidence="3 4">
    <name type="scientific">Phocoenobacter skyensis</name>
    <dbReference type="NCBI Taxonomy" id="97481"/>
    <lineage>
        <taxon>Bacteria</taxon>
        <taxon>Pseudomonadati</taxon>
        <taxon>Pseudomonadota</taxon>
        <taxon>Gammaproteobacteria</taxon>
        <taxon>Pasteurellales</taxon>
        <taxon>Pasteurellaceae</taxon>
        <taxon>Phocoenobacter</taxon>
    </lineage>
</organism>
<evidence type="ECO:0000256" key="1">
    <source>
        <dbReference type="HAMAP-Rule" id="MF_00652"/>
    </source>
</evidence>
<dbReference type="NCBIfam" id="NF002542">
    <property type="entry name" value="PRK02101.1-3"/>
    <property type="match status" value="1"/>
</dbReference>
<dbReference type="GeneID" id="83543971"/>
<dbReference type="NCBIfam" id="NF002541">
    <property type="entry name" value="PRK02101.1-1"/>
    <property type="match status" value="1"/>
</dbReference>
<reference evidence="2 5" key="3">
    <citation type="journal article" date="2023" name="Front. Microbiol.">
        <title>Phylogeography and host specificity of Pasteurellaceae pathogenic to sea-farmed fish in the north-east Atlantic.</title>
        <authorList>
            <person name="Gulla S."/>
            <person name="Colquhoun D.J."/>
            <person name="Olsen A.B."/>
            <person name="Spilsberg B."/>
            <person name="Lagesen K."/>
            <person name="Aakesson C.P."/>
            <person name="Strom S."/>
            <person name="Manji F."/>
            <person name="Birkbeck T.H."/>
            <person name="Nilsen H.K."/>
        </authorList>
    </citation>
    <scope>NUCLEOTIDE SEQUENCE [LARGE SCALE GENOMIC DNA]</scope>
    <source>
        <strain evidence="2 5">VIO11850</strain>
    </source>
</reference>
<evidence type="ECO:0000313" key="2">
    <source>
        <dbReference type="EMBL" id="MDP8085913.1"/>
    </source>
</evidence>
<evidence type="ECO:0000313" key="5">
    <source>
        <dbReference type="Proteomes" id="UP001224812"/>
    </source>
</evidence>
<dbReference type="OrthoDB" id="9777133at2"/>
<protein>
    <recommendedName>
        <fullName evidence="1">UPF0246 protein QJT92_08270</fullName>
    </recommendedName>
</protein>
<dbReference type="RefSeq" id="WP_090922568.1">
    <property type="nucleotide sequence ID" value="NZ_CP016180.1"/>
</dbReference>
<reference evidence="3" key="2">
    <citation type="submission" date="2016-10" db="EMBL/GenBank/DDBJ databases">
        <authorList>
            <person name="de Groot N.N."/>
        </authorList>
    </citation>
    <scope>NUCLEOTIDE SEQUENCE [LARGE SCALE GENOMIC DNA]</scope>
    <source>
        <strain evidence="3">DSM 24204</strain>
    </source>
</reference>
<dbReference type="STRING" id="97481.SAMN05444853_11949"/>
<evidence type="ECO:0000313" key="3">
    <source>
        <dbReference type="EMBL" id="SEM47202.1"/>
    </source>
</evidence>
<reference evidence="4" key="1">
    <citation type="submission" date="2016-10" db="EMBL/GenBank/DDBJ databases">
        <authorList>
            <person name="Varghese N."/>
            <person name="Submissions S."/>
        </authorList>
    </citation>
    <scope>NUCLEOTIDE SEQUENCE [LARGE SCALE GENOMIC DNA]</scope>
    <source>
        <strain evidence="4">DSM 24204</strain>
    </source>
</reference>
<proteinExistence type="inferred from homology"/>
<accession>A0A1H7YLT0</accession>
<dbReference type="GO" id="GO:0033194">
    <property type="term" value="P:response to hydroperoxide"/>
    <property type="evidence" value="ECO:0007669"/>
    <property type="project" value="TreeGrafter"/>
</dbReference>
<dbReference type="GO" id="GO:0005829">
    <property type="term" value="C:cytosol"/>
    <property type="evidence" value="ECO:0007669"/>
    <property type="project" value="TreeGrafter"/>
</dbReference>